<accession>A0A9W6TCY5</accession>
<name>A0A9W6TCY5_9STRA</name>
<dbReference type="Proteomes" id="UP001165083">
    <property type="component" value="Unassembled WGS sequence"/>
</dbReference>
<evidence type="ECO:0000313" key="2">
    <source>
        <dbReference type="Proteomes" id="UP001165083"/>
    </source>
</evidence>
<organism evidence="1 2">
    <name type="scientific">Phytophthora lilii</name>
    <dbReference type="NCBI Taxonomy" id="2077276"/>
    <lineage>
        <taxon>Eukaryota</taxon>
        <taxon>Sar</taxon>
        <taxon>Stramenopiles</taxon>
        <taxon>Oomycota</taxon>
        <taxon>Peronosporomycetes</taxon>
        <taxon>Peronosporales</taxon>
        <taxon>Peronosporaceae</taxon>
        <taxon>Phytophthora</taxon>
    </lineage>
</organism>
<reference evidence="1" key="1">
    <citation type="submission" date="2023-04" db="EMBL/GenBank/DDBJ databases">
        <title>Phytophthora lilii NBRC 32176.</title>
        <authorList>
            <person name="Ichikawa N."/>
            <person name="Sato H."/>
            <person name="Tonouchi N."/>
        </authorList>
    </citation>
    <scope>NUCLEOTIDE SEQUENCE</scope>
    <source>
        <strain evidence="1">NBRC 32176</strain>
    </source>
</reference>
<sequence length="116" mass="13278">MWGFYFKNASMIRYNWIHYRTAPTYEYLKEFVDRFERRTAGSAFVQTSNVDGLFAQEGFDPKSVYVMQGDCGRIQCAKRCSHQSVVGHHAVHAGGTQSFNPMTYRIEDPAGVPKMP</sequence>
<dbReference type="AlphaFoldDB" id="A0A9W6TCY5"/>
<protein>
    <submittedName>
        <fullName evidence="1">Unnamed protein product</fullName>
    </submittedName>
</protein>
<keyword evidence="2" id="KW-1185">Reference proteome</keyword>
<dbReference type="SUPFAM" id="SSF52467">
    <property type="entry name" value="DHS-like NAD/FAD-binding domain"/>
    <property type="match status" value="1"/>
</dbReference>
<proteinExistence type="predicted"/>
<dbReference type="EMBL" id="BSXW01000001">
    <property type="protein sequence ID" value="GMF09125.1"/>
    <property type="molecule type" value="Genomic_DNA"/>
</dbReference>
<dbReference type="Gene3D" id="3.40.50.1220">
    <property type="entry name" value="TPP-binding domain"/>
    <property type="match status" value="1"/>
</dbReference>
<comment type="caution">
    <text evidence="1">The sequence shown here is derived from an EMBL/GenBank/DDBJ whole genome shotgun (WGS) entry which is preliminary data.</text>
</comment>
<dbReference type="OrthoDB" id="6077599at2759"/>
<dbReference type="InterPro" id="IPR029035">
    <property type="entry name" value="DHS-like_NAD/FAD-binding_dom"/>
</dbReference>
<evidence type="ECO:0000313" key="1">
    <source>
        <dbReference type="EMBL" id="GMF09125.1"/>
    </source>
</evidence>
<gene>
    <name evidence="1" type="ORF">Plil01_000005800</name>
</gene>